<dbReference type="InterPro" id="IPR014743">
    <property type="entry name" value="Cl-channel_core"/>
</dbReference>
<evidence type="ECO:0000313" key="8">
    <source>
        <dbReference type="EMBL" id="OLQ10633.1"/>
    </source>
</evidence>
<dbReference type="Proteomes" id="UP000186817">
    <property type="component" value="Unassembled WGS sequence"/>
</dbReference>
<dbReference type="GO" id="GO:0015108">
    <property type="term" value="F:chloride transmembrane transporter activity"/>
    <property type="evidence" value="ECO:0007669"/>
    <property type="project" value="TreeGrafter"/>
</dbReference>
<proteinExistence type="predicted"/>
<dbReference type="PANTHER" id="PTHR11689:SF136">
    <property type="entry name" value="H(+)_CL(-) EXCHANGE TRANSPORTER 7"/>
    <property type="match status" value="1"/>
</dbReference>
<evidence type="ECO:0000256" key="6">
    <source>
        <dbReference type="PROSITE-ProRule" id="PRU00703"/>
    </source>
</evidence>
<protein>
    <recommendedName>
        <fullName evidence="7">CBS domain-containing protein</fullName>
    </recommendedName>
</protein>
<accession>A0A1Q9ET77</accession>
<keyword evidence="2" id="KW-0677">Repeat</keyword>
<evidence type="ECO:0000313" key="9">
    <source>
        <dbReference type="Proteomes" id="UP000186817"/>
    </source>
</evidence>
<sequence length="635" mass="71184">MCRPSPTRLLSVAKAAMLCGFKQMTLASVLIVVECVNDLSLAPIVMLGVAVSMAVNWAINDRGHDEEVIHRRQLPFLEGEPPRALDAQVALDLCPVLPHDAVMPPEATMLQVQRALDHRDVHYFPVRDDSGPCLGIISRSQLAKAVTGMKAGQCKTGSTAEASYARVSELEHFGGGKPAIPEAWQKWTSAVMTARKELDMKGFSAGDATRTMPRTKRCMQCERDGSLAMKHHLDDPTVAQLAEKVVKTTFAQEHQQLGLFQKYFVPGGPDVPDEPGYWWIEKRSQHLYFRVKEKWVISNSKRRMFRLATSEDLKEWVVGTGSATAPRQVLRTRAQGCYEYLNQRRDSPGFKRWKLPQLFLLKSGDGLWVMRDGEVANSVAMNRVDNPAVANISEKVVKTTFPQEHEQRELFQAYFVPLTDANGVRYWRSDRREQLLYFRSPEQIWVLSSAAQPKAALCFKRWKLPQLFLLQSSTGLWVTRGPSCKDLCTNNLIHFERLDKRIEKASCTVAPPEPSSFSTPAQAEAAAPKKRRVTIGYDMEQETLVNPSRPFSSFAAQGEHLFLDTDIAADEGAPLPIHRIMDPTPFAVVEDMPVPRLYALFAKAGERAACVTSIRGDFRGILSREHLIAAVRKVT</sequence>
<dbReference type="OrthoDB" id="443465at2759"/>
<dbReference type="InterPro" id="IPR000644">
    <property type="entry name" value="CBS_dom"/>
</dbReference>
<comment type="caution">
    <text evidence="8">The sequence shown here is derived from an EMBL/GenBank/DDBJ whole genome shotgun (WGS) entry which is preliminary data.</text>
</comment>
<reference evidence="8 9" key="1">
    <citation type="submission" date="2016-02" db="EMBL/GenBank/DDBJ databases">
        <title>Genome analysis of coral dinoflagellate symbionts highlights evolutionary adaptations to a symbiotic lifestyle.</title>
        <authorList>
            <person name="Aranda M."/>
            <person name="Li Y."/>
            <person name="Liew Y.J."/>
            <person name="Baumgarten S."/>
            <person name="Simakov O."/>
            <person name="Wilson M."/>
            <person name="Piel J."/>
            <person name="Ashoor H."/>
            <person name="Bougouffa S."/>
            <person name="Bajic V.B."/>
            <person name="Ryu T."/>
            <person name="Ravasi T."/>
            <person name="Bayer T."/>
            <person name="Micklem G."/>
            <person name="Kim H."/>
            <person name="Bhak J."/>
            <person name="Lajeunesse T.C."/>
            <person name="Voolstra C.R."/>
        </authorList>
    </citation>
    <scope>NUCLEOTIDE SEQUENCE [LARGE SCALE GENOMIC DNA]</scope>
    <source>
        <strain evidence="8 9">CCMP2467</strain>
    </source>
</reference>
<dbReference type="Gene3D" id="1.10.3080.10">
    <property type="entry name" value="Clc chloride channel"/>
    <property type="match status" value="1"/>
</dbReference>
<evidence type="ECO:0000259" key="7">
    <source>
        <dbReference type="PROSITE" id="PS51371"/>
    </source>
</evidence>
<evidence type="ECO:0000256" key="3">
    <source>
        <dbReference type="ARBA" id="ARBA00023065"/>
    </source>
</evidence>
<dbReference type="PROSITE" id="PS51371">
    <property type="entry name" value="CBS"/>
    <property type="match status" value="1"/>
</dbReference>
<keyword evidence="5" id="KW-0868">Chloride</keyword>
<keyword evidence="1" id="KW-0813">Transport</keyword>
<dbReference type="PANTHER" id="PTHR11689">
    <property type="entry name" value="CHLORIDE CHANNEL PROTEIN CLC FAMILY MEMBER"/>
    <property type="match status" value="1"/>
</dbReference>
<dbReference type="Pfam" id="PF00571">
    <property type="entry name" value="CBS"/>
    <property type="match status" value="1"/>
</dbReference>
<feature type="domain" description="CBS" evidence="7">
    <location>
        <begin position="96"/>
        <end position="156"/>
    </location>
</feature>
<name>A0A1Q9ET77_SYMMI</name>
<keyword evidence="3" id="KW-0406">Ion transport</keyword>
<dbReference type="AlphaFoldDB" id="A0A1Q9ET77"/>
<dbReference type="InterPro" id="IPR046342">
    <property type="entry name" value="CBS_dom_sf"/>
</dbReference>
<evidence type="ECO:0000256" key="5">
    <source>
        <dbReference type="ARBA" id="ARBA00023214"/>
    </source>
</evidence>
<organism evidence="8 9">
    <name type="scientific">Symbiodinium microadriaticum</name>
    <name type="common">Dinoflagellate</name>
    <name type="synonym">Zooxanthella microadriatica</name>
    <dbReference type="NCBI Taxonomy" id="2951"/>
    <lineage>
        <taxon>Eukaryota</taxon>
        <taxon>Sar</taxon>
        <taxon>Alveolata</taxon>
        <taxon>Dinophyceae</taxon>
        <taxon>Suessiales</taxon>
        <taxon>Symbiodiniaceae</taxon>
        <taxon>Symbiodinium</taxon>
    </lineage>
</organism>
<dbReference type="SUPFAM" id="SSF54631">
    <property type="entry name" value="CBS-domain pair"/>
    <property type="match status" value="2"/>
</dbReference>
<dbReference type="EMBL" id="LSRX01000074">
    <property type="protein sequence ID" value="OLQ10633.1"/>
    <property type="molecule type" value="Genomic_DNA"/>
</dbReference>
<evidence type="ECO:0000256" key="2">
    <source>
        <dbReference type="ARBA" id="ARBA00022737"/>
    </source>
</evidence>
<evidence type="ECO:0000256" key="1">
    <source>
        <dbReference type="ARBA" id="ARBA00022448"/>
    </source>
</evidence>
<evidence type="ECO:0000256" key="4">
    <source>
        <dbReference type="ARBA" id="ARBA00023122"/>
    </source>
</evidence>
<gene>
    <name evidence="8" type="ORF">AK812_SmicGene5577</name>
</gene>
<dbReference type="SUPFAM" id="SSF81340">
    <property type="entry name" value="Clc chloride channel"/>
    <property type="match status" value="1"/>
</dbReference>
<keyword evidence="9" id="KW-1185">Reference proteome</keyword>
<keyword evidence="4 6" id="KW-0129">CBS domain</keyword>
<dbReference type="InterPro" id="IPR051280">
    <property type="entry name" value="Cl-channel/antiporter"/>
</dbReference>